<dbReference type="PANTHER" id="PTHR13140:SF745">
    <property type="entry name" value="UNCONVENTIONAL MYOSIN-VI"/>
    <property type="match status" value="1"/>
</dbReference>
<dbReference type="Proteomes" id="UP000835052">
    <property type="component" value="Unassembled WGS sequence"/>
</dbReference>
<comment type="caution">
    <text evidence="15">The sequence shown here is derived from an EMBL/GenBank/DDBJ whole genome shotgun (WGS) entry which is preliminary data.</text>
</comment>
<dbReference type="PROSITE" id="PS50096">
    <property type="entry name" value="IQ"/>
    <property type="match status" value="1"/>
</dbReference>
<evidence type="ECO:0000256" key="1">
    <source>
        <dbReference type="ARBA" id="ARBA00004496"/>
    </source>
</evidence>
<dbReference type="GO" id="GO:0005524">
    <property type="term" value="F:ATP binding"/>
    <property type="evidence" value="ECO:0007669"/>
    <property type="project" value="UniProtKB-UniRule"/>
</dbReference>
<dbReference type="OrthoDB" id="6108017at2759"/>
<dbReference type="EMBL" id="CAJGYM010000018">
    <property type="protein sequence ID" value="CAD6190954.1"/>
    <property type="molecule type" value="Genomic_DNA"/>
</dbReference>
<evidence type="ECO:0000256" key="6">
    <source>
        <dbReference type="ARBA" id="ARBA00022840"/>
    </source>
</evidence>
<protein>
    <recommendedName>
        <fullName evidence="17">Unconventional myosin-VI</fullName>
    </recommendedName>
</protein>
<dbReference type="InterPro" id="IPR008989">
    <property type="entry name" value="Myosin_S1_N"/>
</dbReference>
<accession>A0A8S1H676</accession>
<dbReference type="Gene3D" id="3.30.70.1590">
    <property type="match status" value="1"/>
</dbReference>
<evidence type="ECO:0000256" key="8">
    <source>
        <dbReference type="ARBA" id="ARBA00023123"/>
    </source>
</evidence>
<dbReference type="GO" id="GO:0007015">
    <property type="term" value="P:actin filament organization"/>
    <property type="evidence" value="ECO:0007669"/>
    <property type="project" value="TreeGrafter"/>
</dbReference>
<feature type="compositionally biased region" description="Basic and acidic residues" evidence="12">
    <location>
        <begin position="1037"/>
        <end position="1057"/>
    </location>
</feature>
<evidence type="ECO:0000256" key="12">
    <source>
        <dbReference type="SAM" id="MobiDB-lite"/>
    </source>
</evidence>
<dbReference type="Pfam" id="PF02736">
    <property type="entry name" value="Myosin_N"/>
    <property type="match status" value="1"/>
</dbReference>
<dbReference type="Gene3D" id="1.20.120.720">
    <property type="entry name" value="Myosin VI head, motor domain, U50 subdomain"/>
    <property type="match status" value="1"/>
</dbReference>
<dbReference type="GO" id="GO:0030139">
    <property type="term" value="C:endocytic vesicle"/>
    <property type="evidence" value="ECO:0007669"/>
    <property type="project" value="TreeGrafter"/>
</dbReference>
<dbReference type="SUPFAM" id="SSF52540">
    <property type="entry name" value="P-loop containing nucleoside triphosphate hydrolases"/>
    <property type="match status" value="1"/>
</dbReference>
<dbReference type="FunFam" id="3.40.850.10:FF:000018">
    <property type="entry name" value="unconventional myosin-VI isoform X1"/>
    <property type="match status" value="1"/>
</dbReference>
<dbReference type="InterPro" id="IPR001609">
    <property type="entry name" value="Myosin_head_motor_dom-like"/>
</dbReference>
<keyword evidence="4" id="KW-0597">Phosphoprotein</keyword>
<feature type="domain" description="Myosin motor" evidence="13">
    <location>
        <begin position="116"/>
        <end position="827"/>
    </location>
</feature>
<dbReference type="Pfam" id="PF16521">
    <property type="entry name" value="Myosin-VI_CBD"/>
    <property type="match status" value="1"/>
</dbReference>
<dbReference type="CDD" id="cd21958">
    <property type="entry name" value="MyUb_Myo6"/>
    <property type="match status" value="1"/>
</dbReference>
<dbReference type="GO" id="GO:0030048">
    <property type="term" value="P:actin filament-based movement"/>
    <property type="evidence" value="ECO:0007669"/>
    <property type="project" value="TreeGrafter"/>
</dbReference>
<evidence type="ECO:0000259" key="13">
    <source>
        <dbReference type="PROSITE" id="PS51456"/>
    </source>
</evidence>
<evidence type="ECO:0008006" key="17">
    <source>
        <dbReference type="Google" id="ProtNLM"/>
    </source>
</evidence>
<dbReference type="InterPro" id="IPR000873">
    <property type="entry name" value="AMP-dep_synth/lig_dom"/>
</dbReference>
<dbReference type="PRINTS" id="PR00193">
    <property type="entry name" value="MYOSINHEAVY"/>
</dbReference>
<dbReference type="SUPFAM" id="SSF56801">
    <property type="entry name" value="Acetyl-CoA synthetase-like"/>
    <property type="match status" value="1"/>
</dbReference>
<dbReference type="Gene3D" id="3.40.850.10">
    <property type="entry name" value="Kinesin motor domain"/>
    <property type="match status" value="1"/>
</dbReference>
<dbReference type="Gene3D" id="1.20.58.530">
    <property type="match status" value="1"/>
</dbReference>
<dbReference type="InterPro" id="IPR032412">
    <property type="entry name" value="Myosin-VI_CBD"/>
</dbReference>
<evidence type="ECO:0000313" key="16">
    <source>
        <dbReference type="Proteomes" id="UP000835052"/>
    </source>
</evidence>
<proteinExistence type="inferred from homology"/>
<keyword evidence="16" id="KW-1185">Reference proteome</keyword>
<evidence type="ECO:0000256" key="3">
    <source>
        <dbReference type="ARBA" id="ARBA00022490"/>
    </source>
</evidence>
<evidence type="ECO:0000259" key="14">
    <source>
        <dbReference type="PROSITE" id="PS51844"/>
    </source>
</evidence>
<dbReference type="Gene3D" id="2.30.30.360">
    <property type="entry name" value="Myosin S1 fragment, N-terminal"/>
    <property type="match status" value="1"/>
</dbReference>
<evidence type="ECO:0000256" key="4">
    <source>
        <dbReference type="ARBA" id="ARBA00022553"/>
    </source>
</evidence>
<dbReference type="PROSITE" id="PS51456">
    <property type="entry name" value="MYOSIN_MOTOR"/>
    <property type="match status" value="1"/>
</dbReference>
<comment type="subcellular location">
    <subcellularLocation>
        <location evidence="1">Cytoplasm</location>
    </subcellularLocation>
</comment>
<feature type="compositionally biased region" description="Low complexity" evidence="12">
    <location>
        <begin position="1078"/>
        <end position="1089"/>
    </location>
</feature>
<keyword evidence="5 11" id="KW-0547">Nucleotide-binding</keyword>
<gene>
    <name evidence="15" type="ORF">CAUJ_LOCUS6873</name>
</gene>
<evidence type="ECO:0000256" key="7">
    <source>
        <dbReference type="ARBA" id="ARBA00022860"/>
    </source>
</evidence>
<dbReference type="CDD" id="cd01382">
    <property type="entry name" value="MYSc_Myo6"/>
    <property type="match status" value="1"/>
</dbReference>
<dbReference type="CDD" id="cd21759">
    <property type="entry name" value="CBD_MYO6-like"/>
    <property type="match status" value="1"/>
</dbReference>
<dbReference type="Gene3D" id="3.40.50.12780">
    <property type="entry name" value="N-terminal domain of ligase-like"/>
    <property type="match status" value="1"/>
</dbReference>
<dbReference type="GO" id="GO:0005516">
    <property type="term" value="F:calmodulin binding"/>
    <property type="evidence" value="ECO:0007669"/>
    <property type="project" value="UniProtKB-KW"/>
</dbReference>
<evidence type="ECO:0000256" key="2">
    <source>
        <dbReference type="ARBA" id="ARBA00008314"/>
    </source>
</evidence>
<sequence>MLSSLEKRHQMGSKAAEAILKPQSQPSRRSLPKTAPPVEKKREINVRIYPSKMTNNNNDGTDFGRLVWVTDPNEGFVLARIQDISHEGLTLQLERTGDQIKRKYDEVFASEEDLAKSVEDNCGLMYLNEATLLNNCRIRYAQNKIYTYVANILISINPYQAINGFYTPEKIHEYRGKSLGQMEPHIFAIADKAYREMRRYKQSQSIIVSGESGAGKTESQKAVLRYLCENWGAQAGPIQQRILETNPILEAFGNAKTLRNNNSSRFGKFVQIHFDNDGQVAGGFVSHYLLETSRVCRQAEGERNYHIFYQLIAGAPDDLYKKLHLAPASKFNYLSGSCQMFAHPGAKIEVPSERIAVQEFARDTMVDDFSDYRRLAAALKGAGLDEKQQIFIWATIAGLLHLGNVTFEESVGDSKGGCRVQPQAEESVHKAAELLGIEPAELKMGLVARIMQATKGGVKGTLIRVPLKAHEAAAGRDALAKAIYSKLFDWLVACVNKSIPFEASAQFIGVLDIAGFEFFAVNSFEQFCINFCNEKLQHFFNERILKQEQELYKTEGLNVPVIEYTDNQDCIELFEKKGTGLFDLLDEEAKLPRPTPQHFAQAVHTAHKGHFRLDTPRKSKLRLHRDMRDEEGFMVRHYAGTVCYQTQQFLEKNNDQLHNSLEILIEQSAVDLLRQLFEQTAAPAAQVKRTGGRLQAASVGGKFKSQLVALLEKLQSTGTHFVRCIKPNNEMKPWTFDGAAILTQLQCAGMTSVLRLMQKGFPSRTPFAELYSTYQQILPPNLARLDPRLFCKCLFRALGLNSQDYQFGMTKVFFRPGKFAEFDQMLRQDPATMKDLVSKVRIWLVRARWRKAQYGAWSVIKLKNKIAFRAAQIRRIQSAVRGFLVRKKYQKRIRVYRNSLQLLSRTREMIEIIDKMQESSQEKWSKTVQGTTQELESLVDKIKRSDLDEQIERAVQCYEMCVSHVDKLILELKQQLESDELAEVERKRQEQLALEAREREDRERAEQEKIARKKMEEEREKAQKEYECRLAEQQQMEQRERQLEEERRKKEERERLDAAVSTRIATADGVQLAADAPSTSVSTENSTSSKPKGKYDLSNWKYADLRDTINNSNGWFFFYNSHIRHIVSDVELLLACKEEFHRRLRIYNQWKSDNTASRDLPPSRAPLAVYNESSTIRNNMAPHMNPALTLQRYFKVPFNSKTESTKNPGKMELSGAPSGIWFAHFNGQWIQRQISVKPGSKPALLIAGKDDLLMCELPLDQTGLQRRKGAEISATDFETIWAHYGGKPLPKNFRVVLMGDSRWKVPYRATKACEIASLMRKPCFSTDSRGWSFVGGTTRSELLAQTLSLCCNSAQLIVLIMAAEFQQTYCIDFNGWVSGTSTAPPPKQIDFNSQTIPQLIYTKASSDRVAAVFEAEKQSMTFAKIVTEMESLASGLLSTGLNPGDRILVCGSNHSQVVICALACARAGLVFSLVNPNFPNSQTLHRALVAGDFRCIICFRAHQFEADYLNSLLLEIAPELMASRKGDLKSAKLPKLTHVVLAEEDHRHAGTFTLSEIFLKSNKEKVAKLPNYENWSSHKLACLQFTLGSSGHPKLVALSHYQMLNGARAVVTAFGIQKEHVLACALPVFRIAIFNLVCLAPFLTECRSVFPEPSPLPRNLFSCVSKYKCSTLLTNGAALRLLLKISQTQRVKLSALESVLLIGDRVSKEVLRLIELQAENVKIVAVGYLLTETGSIPIMGDQKTDFTRNVGRPIAGYETHLIPLDGSEGKIAPGGLGKLLMRVYYGSTFMGYAPDTSGKDKWVDTGDVARMDVDGNIEIVTHSADLIFDKNNCLLEHWNVERLLNQSELLKGVQVVSTGRGQPMTAVCVPRSTQNQVAYLKDELRAMCRDHRFPEPEAFAFVEDFPRVHTKIQKYRIREMLESGQISVF</sequence>
<keyword evidence="8 11" id="KW-0518">Myosin</keyword>
<dbReference type="InterPro" id="IPR004009">
    <property type="entry name" value="SH3_Myosin"/>
</dbReference>
<dbReference type="Pfam" id="PF00063">
    <property type="entry name" value="Myosin_head"/>
    <property type="match status" value="1"/>
</dbReference>
<evidence type="ECO:0000256" key="11">
    <source>
        <dbReference type="PROSITE-ProRule" id="PRU00782"/>
    </source>
</evidence>
<dbReference type="Gene3D" id="6.10.220.10">
    <property type="match status" value="1"/>
</dbReference>
<dbReference type="SMART" id="SM00242">
    <property type="entry name" value="MYSc"/>
    <property type="match status" value="1"/>
</dbReference>
<dbReference type="GO" id="GO:0051015">
    <property type="term" value="F:actin filament binding"/>
    <property type="evidence" value="ECO:0007669"/>
    <property type="project" value="InterPro"/>
</dbReference>
<feature type="domain" description="Myosin N-terminal SH3-like" evidence="14">
    <location>
        <begin position="62"/>
        <end position="112"/>
    </location>
</feature>
<dbReference type="Pfam" id="PF21521">
    <property type="entry name" value="MYO6_lever"/>
    <property type="match status" value="1"/>
</dbReference>
<dbReference type="GO" id="GO:0016459">
    <property type="term" value="C:myosin complex"/>
    <property type="evidence" value="ECO:0007669"/>
    <property type="project" value="UniProtKB-KW"/>
</dbReference>
<feature type="binding site" evidence="11">
    <location>
        <begin position="210"/>
        <end position="217"/>
    </location>
    <ligand>
        <name>ATP</name>
        <dbReference type="ChEBI" id="CHEBI:30616"/>
    </ligand>
</feature>
<evidence type="ECO:0000313" key="15">
    <source>
        <dbReference type="EMBL" id="CAD6190954.1"/>
    </source>
</evidence>
<feature type="region of interest" description="Disordered" evidence="12">
    <location>
        <begin position="1031"/>
        <end position="1093"/>
    </location>
</feature>
<dbReference type="PROSITE" id="PS51844">
    <property type="entry name" value="SH3_LIKE"/>
    <property type="match status" value="1"/>
</dbReference>
<organism evidence="15 16">
    <name type="scientific">Caenorhabditis auriculariae</name>
    <dbReference type="NCBI Taxonomy" id="2777116"/>
    <lineage>
        <taxon>Eukaryota</taxon>
        <taxon>Metazoa</taxon>
        <taxon>Ecdysozoa</taxon>
        <taxon>Nematoda</taxon>
        <taxon>Chromadorea</taxon>
        <taxon>Rhabditida</taxon>
        <taxon>Rhabditina</taxon>
        <taxon>Rhabditomorpha</taxon>
        <taxon>Rhabditoidea</taxon>
        <taxon>Rhabditidae</taxon>
        <taxon>Peloderinae</taxon>
        <taxon>Caenorhabditis</taxon>
    </lineage>
</organism>
<keyword evidence="10 11" id="KW-0009">Actin-binding</keyword>
<keyword evidence="9 11" id="KW-0505">Motor protein</keyword>
<name>A0A8S1H676_9PELO</name>
<feature type="region of interest" description="Disordered" evidence="12">
    <location>
        <begin position="1"/>
        <end position="42"/>
    </location>
</feature>
<keyword evidence="6 11" id="KW-0067">ATP-binding</keyword>
<reference evidence="15" key="1">
    <citation type="submission" date="2020-10" db="EMBL/GenBank/DDBJ databases">
        <authorList>
            <person name="Kikuchi T."/>
        </authorList>
    </citation>
    <scope>NUCLEOTIDE SEQUENCE</scope>
    <source>
        <strain evidence="15">NKZ352</strain>
    </source>
</reference>
<evidence type="ECO:0000256" key="9">
    <source>
        <dbReference type="ARBA" id="ARBA00023175"/>
    </source>
</evidence>
<dbReference type="GO" id="GO:0005886">
    <property type="term" value="C:plasma membrane"/>
    <property type="evidence" value="ECO:0007669"/>
    <property type="project" value="TreeGrafter"/>
</dbReference>
<evidence type="ECO:0000256" key="10">
    <source>
        <dbReference type="ARBA" id="ARBA00023203"/>
    </source>
</evidence>
<dbReference type="GO" id="GO:0000146">
    <property type="term" value="F:microfilament motor activity"/>
    <property type="evidence" value="ECO:0007669"/>
    <property type="project" value="TreeGrafter"/>
</dbReference>
<keyword evidence="3" id="KW-0963">Cytoplasm</keyword>
<evidence type="ECO:0000256" key="5">
    <source>
        <dbReference type="ARBA" id="ARBA00022741"/>
    </source>
</evidence>
<dbReference type="InterPro" id="IPR027417">
    <property type="entry name" value="P-loop_NTPase"/>
</dbReference>
<feature type="region of interest" description="Actin-binding" evidence="11">
    <location>
        <begin position="707"/>
        <end position="729"/>
    </location>
</feature>
<dbReference type="Gene3D" id="1.10.10.820">
    <property type="match status" value="1"/>
</dbReference>
<dbReference type="InterPro" id="IPR036961">
    <property type="entry name" value="Kinesin_motor_dom_sf"/>
</dbReference>
<comment type="similarity">
    <text evidence="2 11">Belongs to the TRAFAC class myosin-kinesin ATPase superfamily. Myosin family.</text>
</comment>
<dbReference type="Pfam" id="PF00501">
    <property type="entry name" value="AMP-binding"/>
    <property type="match status" value="1"/>
</dbReference>
<dbReference type="InterPro" id="IPR042099">
    <property type="entry name" value="ANL_N_sf"/>
</dbReference>
<dbReference type="InterPro" id="IPR049016">
    <property type="entry name" value="MYO6_lever"/>
</dbReference>
<keyword evidence="7" id="KW-0112">Calmodulin-binding</keyword>
<dbReference type="InterPro" id="IPR036114">
    <property type="entry name" value="MYSc_Myo6"/>
</dbReference>
<dbReference type="PANTHER" id="PTHR13140">
    <property type="entry name" value="MYOSIN"/>
    <property type="match status" value="1"/>
</dbReference>